<evidence type="ECO:0000259" key="11">
    <source>
        <dbReference type="PROSITE" id="PS50003"/>
    </source>
</evidence>
<dbReference type="Gene3D" id="3.30.40.10">
    <property type="entry name" value="Zinc/RING finger domain, C3HC4 (zinc finger)"/>
    <property type="match status" value="1"/>
</dbReference>
<proteinExistence type="predicted"/>
<protein>
    <recommendedName>
        <fullName evidence="16">FYVE, RhoGEF and PH domain-containing protein 4</fullName>
    </recommendedName>
</protein>
<dbReference type="OrthoDB" id="660555at2759"/>
<keyword evidence="2" id="KW-0963">Cytoplasm</keyword>
<keyword evidence="3" id="KW-0344">Guanine-nucleotide releasing factor</keyword>
<evidence type="ECO:0000256" key="6">
    <source>
        <dbReference type="ARBA" id="ARBA00022833"/>
    </source>
</evidence>
<dbReference type="GO" id="GO:0005737">
    <property type="term" value="C:cytoplasm"/>
    <property type="evidence" value="ECO:0007669"/>
    <property type="project" value="TreeGrafter"/>
</dbReference>
<feature type="domain" description="PH" evidence="11">
    <location>
        <begin position="637"/>
        <end position="737"/>
    </location>
</feature>
<dbReference type="InterPro" id="IPR000306">
    <property type="entry name" value="Znf_FYVE"/>
</dbReference>
<feature type="domain" description="DH" evidence="12">
    <location>
        <begin position="295"/>
        <end position="391"/>
    </location>
</feature>
<dbReference type="GO" id="GO:0008270">
    <property type="term" value="F:zinc ion binding"/>
    <property type="evidence" value="ECO:0007669"/>
    <property type="project" value="UniProtKB-KW"/>
</dbReference>
<keyword evidence="9" id="KW-0175">Coiled coil</keyword>
<gene>
    <name evidence="14" type="ORF">pdam_00015259</name>
</gene>
<evidence type="ECO:0000256" key="1">
    <source>
        <dbReference type="ARBA" id="ARBA00004245"/>
    </source>
</evidence>
<dbReference type="EMBL" id="RCHS01001480">
    <property type="protein sequence ID" value="RMX53293.1"/>
    <property type="molecule type" value="Genomic_DNA"/>
</dbReference>
<dbReference type="Pfam" id="PF00169">
    <property type="entry name" value="PH"/>
    <property type="match status" value="1"/>
</dbReference>
<evidence type="ECO:0000313" key="15">
    <source>
        <dbReference type="Proteomes" id="UP000275408"/>
    </source>
</evidence>
<evidence type="ECO:0000256" key="2">
    <source>
        <dbReference type="ARBA" id="ARBA00022490"/>
    </source>
</evidence>
<comment type="caution">
    <text evidence="14">The sequence shown here is derived from an EMBL/GenBank/DDBJ whole genome shotgun (WGS) entry which is preliminary data.</text>
</comment>
<keyword evidence="6" id="KW-0862">Zinc</keyword>
<evidence type="ECO:0000259" key="13">
    <source>
        <dbReference type="PROSITE" id="PS50178"/>
    </source>
</evidence>
<feature type="compositionally biased region" description="Basic and acidic residues" evidence="10">
    <location>
        <begin position="200"/>
        <end position="209"/>
    </location>
</feature>
<evidence type="ECO:0000256" key="8">
    <source>
        <dbReference type="PROSITE-ProRule" id="PRU00091"/>
    </source>
</evidence>
<feature type="coiled-coil region" evidence="9">
    <location>
        <begin position="504"/>
        <end position="531"/>
    </location>
</feature>
<evidence type="ECO:0000256" key="5">
    <source>
        <dbReference type="ARBA" id="ARBA00022771"/>
    </source>
</evidence>
<dbReference type="PANTHER" id="PTHR12673:SF241">
    <property type="entry name" value="DH DOMAIN-CONTAINING PROTEIN"/>
    <property type="match status" value="1"/>
</dbReference>
<name>A0A3M6UHY7_POCDA</name>
<evidence type="ECO:0000256" key="10">
    <source>
        <dbReference type="SAM" id="MobiDB-lite"/>
    </source>
</evidence>
<dbReference type="InterPro" id="IPR011993">
    <property type="entry name" value="PH-like_dom_sf"/>
</dbReference>
<organism evidence="14 15">
    <name type="scientific">Pocillopora damicornis</name>
    <name type="common">Cauliflower coral</name>
    <name type="synonym">Millepora damicornis</name>
    <dbReference type="NCBI Taxonomy" id="46731"/>
    <lineage>
        <taxon>Eukaryota</taxon>
        <taxon>Metazoa</taxon>
        <taxon>Cnidaria</taxon>
        <taxon>Anthozoa</taxon>
        <taxon>Hexacorallia</taxon>
        <taxon>Scleractinia</taxon>
        <taxon>Astrocoeniina</taxon>
        <taxon>Pocilloporidae</taxon>
        <taxon>Pocillopora</taxon>
    </lineage>
</organism>
<dbReference type="InterPro" id="IPR013083">
    <property type="entry name" value="Znf_RING/FYVE/PHD"/>
</dbReference>
<evidence type="ECO:0000256" key="9">
    <source>
        <dbReference type="SAM" id="Coils"/>
    </source>
</evidence>
<comment type="subcellular location">
    <subcellularLocation>
        <location evidence="1">Cytoplasm</location>
        <location evidence="1">Cytoskeleton</location>
    </subcellularLocation>
</comment>
<dbReference type="STRING" id="46731.A0A3M6UHY7"/>
<dbReference type="Gene3D" id="2.30.29.30">
    <property type="entry name" value="Pleckstrin-homology domain (PH domain)/Phosphotyrosine-binding domain (PTB)"/>
    <property type="match status" value="2"/>
</dbReference>
<evidence type="ECO:0000259" key="12">
    <source>
        <dbReference type="PROSITE" id="PS50010"/>
    </source>
</evidence>
<dbReference type="InterPro" id="IPR000219">
    <property type="entry name" value="DH_dom"/>
</dbReference>
<dbReference type="SMART" id="SM00064">
    <property type="entry name" value="FYVE"/>
    <property type="match status" value="1"/>
</dbReference>
<dbReference type="SUPFAM" id="SSF50729">
    <property type="entry name" value="PH domain-like"/>
    <property type="match status" value="2"/>
</dbReference>
<dbReference type="PROSITE" id="PS50178">
    <property type="entry name" value="ZF_FYVE"/>
    <property type="match status" value="1"/>
</dbReference>
<dbReference type="Pfam" id="PF01363">
    <property type="entry name" value="FYVE"/>
    <property type="match status" value="1"/>
</dbReference>
<dbReference type="Pfam" id="PF00621">
    <property type="entry name" value="RhoGEF"/>
    <property type="match status" value="1"/>
</dbReference>
<keyword evidence="15" id="KW-1185">Reference proteome</keyword>
<evidence type="ECO:0000256" key="3">
    <source>
        <dbReference type="ARBA" id="ARBA00022658"/>
    </source>
</evidence>
<dbReference type="InterPro" id="IPR001849">
    <property type="entry name" value="PH_domain"/>
</dbReference>
<dbReference type="AlphaFoldDB" id="A0A3M6UHY7"/>
<feature type="domain" description="PH" evidence="11">
    <location>
        <begin position="420"/>
        <end position="519"/>
    </location>
</feature>
<evidence type="ECO:0008006" key="16">
    <source>
        <dbReference type="Google" id="ProtNLM"/>
    </source>
</evidence>
<sequence length="760" mass="87404">MDIMDKSSENRYRLIAQQRAAQIRTLKQESNLSRARSQDGKPVTYTKMKEKTNIKRHSRVMSDPEIPGTLVILNAKGLFQGKIRNKTEQRPGSDSLITSKNIMDTSEGRPKFFDPSLTSKQSKVCDLRKRFELVESDRGIGAAVDFLNPLHKVNKNLTGKTNREKQRDSKTILEDKITFSEQVMPGILPVEETKLMDECSSKASQDKVEMPTQPPPRALPKDVKNRCRGESDPMPLDENRVSREFPDAISKKLYNIAMEILTTERAYVRRLHLLDQVFYLQINDQCCAKSILPKELYIHYVGNFDKATETLASWIKKSPTMAAVIEEIQKTEECEHLTLQHHMLEPVQRVPRYKLLLKDYVAKLPEDSPDLKNTTDALKIISASAQHANDSMKKTERFKILLEIQERIGDDYPLITASREFVMEGEVRKVAARTTDSHQERTLMLFNDILLCCAKFPGANKYKVKVQMDLYGMEVDDVDEELELENSFRIISKQRVMDFTAASAEEKEAWVKKLKETVDELTTKRESYRRGSKLEVMNEGDLGKKAPAWVRDEAVSMCMLCDILFTRIRRRHHCRACGRVVCGNCSGFKAPLEYKNGKQEKICEICHKILMKGSSEEAVKETEGKGQCVLKIGQKSKIWHSGYLNFKTKGDRSWQKRWFVLSSDFVMFRYKAKKDTKAEFNLPLPGHHVDKLSPADEVDRQKNVFKVHHKNIRVFFFQAESAESMRRWMELLARAIKAEGIEEKNPESQESSETVEVTVI</sequence>
<dbReference type="PROSITE" id="PS50010">
    <property type="entry name" value="DH_2"/>
    <property type="match status" value="1"/>
</dbReference>
<feature type="compositionally biased region" description="Basic and acidic residues" evidence="10">
    <location>
        <begin position="219"/>
        <end position="239"/>
    </location>
</feature>
<evidence type="ECO:0000256" key="4">
    <source>
        <dbReference type="ARBA" id="ARBA00022723"/>
    </source>
</evidence>
<keyword evidence="4" id="KW-0479">Metal-binding</keyword>
<evidence type="ECO:0000313" key="14">
    <source>
        <dbReference type="EMBL" id="RMX53293.1"/>
    </source>
</evidence>
<dbReference type="SMART" id="SM00325">
    <property type="entry name" value="RhoGEF"/>
    <property type="match status" value="1"/>
</dbReference>
<dbReference type="GO" id="GO:0005085">
    <property type="term" value="F:guanyl-nucleotide exchange factor activity"/>
    <property type="evidence" value="ECO:0007669"/>
    <property type="project" value="UniProtKB-KW"/>
</dbReference>
<feature type="domain" description="FYVE-type" evidence="13">
    <location>
        <begin position="552"/>
        <end position="611"/>
    </location>
</feature>
<dbReference type="SMART" id="SM00233">
    <property type="entry name" value="PH"/>
    <property type="match status" value="2"/>
</dbReference>
<dbReference type="Proteomes" id="UP000275408">
    <property type="component" value="Unassembled WGS sequence"/>
</dbReference>
<dbReference type="Gene3D" id="1.20.900.10">
    <property type="entry name" value="Dbl homology (DH) domain"/>
    <property type="match status" value="1"/>
</dbReference>
<feature type="region of interest" description="Disordered" evidence="10">
    <location>
        <begin position="200"/>
        <end position="239"/>
    </location>
</feature>
<dbReference type="GO" id="GO:0005856">
    <property type="term" value="C:cytoskeleton"/>
    <property type="evidence" value="ECO:0007669"/>
    <property type="project" value="UniProtKB-SubCell"/>
</dbReference>
<dbReference type="InterPro" id="IPR035899">
    <property type="entry name" value="DBL_dom_sf"/>
</dbReference>
<dbReference type="InterPro" id="IPR055251">
    <property type="entry name" value="SOS1_NGEF_PH"/>
</dbReference>
<keyword evidence="7" id="KW-0206">Cytoskeleton</keyword>
<dbReference type="Pfam" id="PF22697">
    <property type="entry name" value="SOS1_NGEF_PH"/>
    <property type="match status" value="1"/>
</dbReference>
<evidence type="ECO:0000256" key="7">
    <source>
        <dbReference type="ARBA" id="ARBA00023212"/>
    </source>
</evidence>
<reference evidence="14 15" key="1">
    <citation type="journal article" date="2018" name="Sci. Rep.">
        <title>Comparative analysis of the Pocillopora damicornis genome highlights role of immune system in coral evolution.</title>
        <authorList>
            <person name="Cunning R."/>
            <person name="Bay R.A."/>
            <person name="Gillette P."/>
            <person name="Baker A.C."/>
            <person name="Traylor-Knowles N."/>
        </authorList>
    </citation>
    <scope>NUCLEOTIDE SEQUENCE [LARGE SCALE GENOMIC DNA]</scope>
    <source>
        <strain evidence="14">RSMAS</strain>
        <tissue evidence="14">Whole animal</tissue>
    </source>
</reference>
<accession>A0A3M6UHY7</accession>
<keyword evidence="5 8" id="KW-0863">Zinc-finger</keyword>
<dbReference type="InterPro" id="IPR017455">
    <property type="entry name" value="Znf_FYVE-rel"/>
</dbReference>
<dbReference type="InterPro" id="IPR051092">
    <property type="entry name" value="FYVE_RhoGEF_PH"/>
</dbReference>
<dbReference type="PROSITE" id="PS50003">
    <property type="entry name" value="PH_DOMAIN"/>
    <property type="match status" value="2"/>
</dbReference>
<dbReference type="PANTHER" id="PTHR12673">
    <property type="entry name" value="FACIOGENITAL DYSPLASIA PROTEIN"/>
    <property type="match status" value="1"/>
</dbReference>
<dbReference type="SUPFAM" id="SSF48065">
    <property type="entry name" value="DBL homology domain (DH-domain)"/>
    <property type="match status" value="1"/>
</dbReference>